<dbReference type="PANTHER" id="PTHR42718:SF9">
    <property type="entry name" value="MAJOR FACILITATOR SUPERFAMILY MULTIDRUG TRANSPORTER MFSC"/>
    <property type="match status" value="1"/>
</dbReference>
<dbReference type="PANTHER" id="PTHR42718">
    <property type="entry name" value="MAJOR FACILITATOR SUPERFAMILY MULTIDRUG TRANSPORTER MFSC"/>
    <property type="match status" value="1"/>
</dbReference>
<feature type="transmembrane region" description="Helical" evidence="8">
    <location>
        <begin position="404"/>
        <end position="427"/>
    </location>
</feature>
<feature type="transmembrane region" description="Helical" evidence="8">
    <location>
        <begin position="88"/>
        <end position="106"/>
    </location>
</feature>
<feature type="transmembrane region" description="Helical" evidence="8">
    <location>
        <begin position="145"/>
        <end position="167"/>
    </location>
</feature>
<evidence type="ECO:0000256" key="6">
    <source>
        <dbReference type="ARBA" id="ARBA00022989"/>
    </source>
</evidence>
<dbReference type="InterPro" id="IPR020846">
    <property type="entry name" value="MFS_dom"/>
</dbReference>
<feature type="transmembrane region" description="Helical" evidence="8">
    <location>
        <begin position="211"/>
        <end position="228"/>
    </location>
</feature>
<organism evidence="10 11">
    <name type="scientific">Vibrio gazogenes DSM 21264 = NBRC 103151</name>
    <dbReference type="NCBI Taxonomy" id="1123492"/>
    <lineage>
        <taxon>Bacteria</taxon>
        <taxon>Pseudomonadati</taxon>
        <taxon>Pseudomonadota</taxon>
        <taxon>Gammaproteobacteria</taxon>
        <taxon>Vibrionales</taxon>
        <taxon>Vibrionaceae</taxon>
        <taxon>Vibrio</taxon>
    </lineage>
</organism>
<dbReference type="PRINTS" id="PR01036">
    <property type="entry name" value="TCRTETB"/>
</dbReference>
<evidence type="ECO:0000256" key="4">
    <source>
        <dbReference type="ARBA" id="ARBA00022475"/>
    </source>
</evidence>
<dbReference type="GO" id="GO:0005886">
    <property type="term" value="C:plasma membrane"/>
    <property type="evidence" value="ECO:0007669"/>
    <property type="project" value="UniProtKB-SubCell"/>
</dbReference>
<evidence type="ECO:0000256" key="7">
    <source>
        <dbReference type="ARBA" id="ARBA00023136"/>
    </source>
</evidence>
<keyword evidence="7 8" id="KW-0472">Membrane</keyword>
<evidence type="ECO:0000256" key="8">
    <source>
        <dbReference type="SAM" id="Phobius"/>
    </source>
</evidence>
<keyword evidence="5 8" id="KW-0812">Transmembrane</keyword>
<keyword evidence="4" id="KW-1003">Cell membrane</keyword>
<feature type="transmembrane region" description="Helical" evidence="8">
    <location>
        <begin position="307"/>
        <end position="328"/>
    </location>
</feature>
<feature type="domain" description="Major facilitator superfamily (MFS) profile" evidence="9">
    <location>
        <begin position="21"/>
        <end position="464"/>
    </location>
</feature>
<dbReference type="RefSeq" id="WP_072955223.1">
    <property type="nucleotide sequence ID" value="NZ_FQUH01000002.1"/>
</dbReference>
<gene>
    <name evidence="10" type="ORF">SAMN02745781_00516</name>
</gene>
<feature type="transmembrane region" description="Helical" evidence="8">
    <location>
        <begin position="20"/>
        <end position="43"/>
    </location>
</feature>
<feature type="transmembrane region" description="Helical" evidence="8">
    <location>
        <begin position="366"/>
        <end position="383"/>
    </location>
</feature>
<name>A0A1M4UND4_VIBGA</name>
<keyword evidence="3" id="KW-0813">Transport</keyword>
<feature type="transmembrane region" description="Helical" evidence="8">
    <location>
        <begin position="63"/>
        <end position="81"/>
    </location>
</feature>
<accession>A0A1M4UND4</accession>
<reference evidence="11" key="1">
    <citation type="submission" date="2016-11" db="EMBL/GenBank/DDBJ databases">
        <authorList>
            <person name="Varghese N."/>
            <person name="Submissions S."/>
        </authorList>
    </citation>
    <scope>NUCLEOTIDE SEQUENCE [LARGE SCALE GENOMIC DNA]</scope>
    <source>
        <strain evidence="11">DSM 21264</strain>
    </source>
</reference>
<dbReference type="Proteomes" id="UP000184159">
    <property type="component" value="Unassembled WGS sequence"/>
</dbReference>
<protein>
    <submittedName>
        <fullName evidence="10">MFS transporter, DHA2 family, multidrug resistance protein</fullName>
    </submittedName>
</protein>
<dbReference type="CDD" id="cd17321">
    <property type="entry name" value="MFS_MMR_MDR_like"/>
    <property type="match status" value="1"/>
</dbReference>
<dbReference type="PROSITE" id="PS50850">
    <property type="entry name" value="MFS"/>
    <property type="match status" value="1"/>
</dbReference>
<feature type="transmembrane region" description="Helical" evidence="8">
    <location>
        <begin position="439"/>
        <end position="459"/>
    </location>
</feature>
<dbReference type="NCBIfam" id="TIGR00711">
    <property type="entry name" value="efflux_EmrB"/>
    <property type="match status" value="1"/>
</dbReference>
<evidence type="ECO:0000256" key="5">
    <source>
        <dbReference type="ARBA" id="ARBA00022692"/>
    </source>
</evidence>
<dbReference type="Gene3D" id="1.20.1250.20">
    <property type="entry name" value="MFS general substrate transporter like domains"/>
    <property type="match status" value="1"/>
</dbReference>
<feature type="transmembrane region" description="Helical" evidence="8">
    <location>
        <begin position="340"/>
        <end position="360"/>
    </location>
</feature>
<dbReference type="InterPro" id="IPR004638">
    <property type="entry name" value="EmrB-like"/>
</dbReference>
<proteinExistence type="inferred from homology"/>
<evidence type="ECO:0000256" key="2">
    <source>
        <dbReference type="ARBA" id="ARBA00008537"/>
    </source>
</evidence>
<keyword evidence="11" id="KW-1185">Reference proteome</keyword>
<evidence type="ECO:0000259" key="9">
    <source>
        <dbReference type="PROSITE" id="PS50850"/>
    </source>
</evidence>
<dbReference type="Pfam" id="PF07690">
    <property type="entry name" value="MFS_1"/>
    <property type="match status" value="1"/>
</dbReference>
<evidence type="ECO:0000313" key="11">
    <source>
        <dbReference type="Proteomes" id="UP000184159"/>
    </source>
</evidence>
<dbReference type="InterPro" id="IPR011701">
    <property type="entry name" value="MFS"/>
</dbReference>
<feature type="transmembrane region" description="Helical" evidence="8">
    <location>
        <begin position="276"/>
        <end position="301"/>
    </location>
</feature>
<evidence type="ECO:0000313" key="10">
    <source>
        <dbReference type="EMBL" id="SHE58292.1"/>
    </source>
</evidence>
<sequence>MALFMSQAGDDGLPGKERLFAMLAVMITTTMNVFDGSMINIALPQMSTSLGVSASEAVWVANGYLLAVAMSLAIFSALATRIGFRKQFIGGLILFTLSSVGCALSSSLSELVVMRFIQGIGGAATLSIAPALLRTIFPTRLLGRILGMNALLVATCTAVAPLVSGALLVTLSWPWLFMINAPLGVVAVVFSKRFLPQSVQLDTRPLDKIGALFSVIMLGSTILCANSFSKHATSDSEQQALFYAVTALVSGVAFVYRQRRTIAPLLPLDIFSNQRFSLSAITSFISFIAQGIIFIALPFLYEGVYGYSPLTSALLFLPWPVGIILAAPHAGRLADKKNPAMISTFGLVTFGIGSLLLIGLPQTPSVLDIAWRSLVCGIGFGLFQSPNNREMMANVKANYSSYASGVLAMMRTFGQCLGTAVIGIILSQSDSLASSSGNIVHLGLWFASGSVFLAILFSVSRIKK</sequence>
<comment type="subcellular location">
    <subcellularLocation>
        <location evidence="1">Cell membrane</location>
        <topology evidence="1">Multi-pass membrane protein</topology>
    </subcellularLocation>
</comment>
<dbReference type="GO" id="GO:0022857">
    <property type="term" value="F:transmembrane transporter activity"/>
    <property type="evidence" value="ECO:0007669"/>
    <property type="project" value="InterPro"/>
</dbReference>
<dbReference type="EMBL" id="FQUH01000002">
    <property type="protein sequence ID" value="SHE58292.1"/>
    <property type="molecule type" value="Genomic_DNA"/>
</dbReference>
<dbReference type="InterPro" id="IPR036259">
    <property type="entry name" value="MFS_trans_sf"/>
</dbReference>
<evidence type="ECO:0000256" key="1">
    <source>
        <dbReference type="ARBA" id="ARBA00004651"/>
    </source>
</evidence>
<feature type="transmembrane region" description="Helical" evidence="8">
    <location>
        <begin position="173"/>
        <end position="190"/>
    </location>
</feature>
<evidence type="ECO:0000256" key="3">
    <source>
        <dbReference type="ARBA" id="ARBA00022448"/>
    </source>
</evidence>
<dbReference type="AlphaFoldDB" id="A0A1M4UND4"/>
<dbReference type="Gene3D" id="1.20.1720.10">
    <property type="entry name" value="Multidrug resistance protein D"/>
    <property type="match status" value="1"/>
</dbReference>
<feature type="transmembrane region" description="Helical" evidence="8">
    <location>
        <begin position="112"/>
        <end position="133"/>
    </location>
</feature>
<keyword evidence="6 8" id="KW-1133">Transmembrane helix</keyword>
<comment type="similarity">
    <text evidence="2">Belongs to the major facilitator superfamily. EmrB family.</text>
</comment>
<dbReference type="SUPFAM" id="SSF103473">
    <property type="entry name" value="MFS general substrate transporter"/>
    <property type="match status" value="1"/>
</dbReference>
<feature type="transmembrane region" description="Helical" evidence="8">
    <location>
        <begin position="240"/>
        <end position="256"/>
    </location>
</feature>